<dbReference type="Proteomes" id="UP001054889">
    <property type="component" value="Unassembled WGS sequence"/>
</dbReference>
<dbReference type="InterPro" id="IPR016135">
    <property type="entry name" value="UBQ-conjugating_enzyme/RWD"/>
</dbReference>
<dbReference type="CDD" id="cd20341">
    <property type="entry name" value="BRcat_RBR_RNF14"/>
    <property type="match status" value="1"/>
</dbReference>
<keyword evidence="5" id="KW-0808">Transferase</keyword>
<dbReference type="InterPro" id="IPR031127">
    <property type="entry name" value="E3_UB_ligase_RBR"/>
</dbReference>
<evidence type="ECO:0000256" key="7">
    <source>
        <dbReference type="ARBA" id="ARBA00022737"/>
    </source>
</evidence>
<keyword evidence="6" id="KW-0479">Metal-binding</keyword>
<keyword evidence="7" id="KW-0677">Repeat</keyword>
<comment type="pathway">
    <text evidence="3">Protein modification; protein ubiquitination.</text>
</comment>
<sequence>MAAASSAGAASTLALETHGGPFSDFSAEASSSSSSTSYTAALGPVACNSSGEEGVLDLDSPWLASVEAESRLEAAAKDTSAALVLTAEAEGEDEIRDNRQRQEDELMALEAIYGDDLAVFENKGGLRYFQVYIRYDLPDGIEVGAKLSSANATPRDVGCCDGSDEFSYTCNLEYLPPLILTCLLPRMHVKEGSVFQLVCPDTKCNTSIPPYVLKRLLTEEEFERWDRLVLQKSLDSMSDVVYCPRCVIGCLEDEDNIAQCPECTFIFCSFCKGPCHPGKQCLTPEQKIQRRQASGRMTEKEAAQELLNIRELYKDVRLCPKCGMAIAKTEGCNKMVCGSCGQYFCFRCGKAITGYEHFRDEGNCQLFAAREILEWERQMEAMDIGHRMRISSCPIGGTVRCPKCRATNFKTCGKMATILAVMVALAVTGRAASTPPKPRGQEVHLFEATVSVPDKSTVDLEECNYRLLATVLGSVEAARSVMYETELGVFSAFLTNNQARRLSKVPGVLAVKRREDPPVRDRDGHL</sequence>
<dbReference type="CDD" id="cd20354">
    <property type="entry name" value="Rcat_RBR_RNF14"/>
    <property type="match status" value="1"/>
</dbReference>
<accession>A0AAV5CVQ4</accession>
<feature type="domain" description="RING-type" evidence="11">
    <location>
        <begin position="135"/>
        <end position="368"/>
    </location>
</feature>
<name>A0AAV5CVQ4_ELECO</name>
<dbReference type="Pfam" id="PF01485">
    <property type="entry name" value="IBR"/>
    <property type="match status" value="2"/>
</dbReference>
<gene>
    <name evidence="12" type="primary">ga19172</name>
    <name evidence="12" type="ORF">PR202_ga19172</name>
</gene>
<dbReference type="Gene3D" id="3.10.110.10">
    <property type="entry name" value="Ubiquitin Conjugating Enzyme"/>
    <property type="match status" value="1"/>
</dbReference>
<evidence type="ECO:0000256" key="6">
    <source>
        <dbReference type="ARBA" id="ARBA00022723"/>
    </source>
</evidence>
<dbReference type="InterPro" id="IPR047548">
    <property type="entry name" value="Rcat_RBR_RNF14"/>
</dbReference>
<reference evidence="12" key="2">
    <citation type="submission" date="2021-12" db="EMBL/GenBank/DDBJ databases">
        <title>Resequencing data analysis of finger millet.</title>
        <authorList>
            <person name="Hatakeyama M."/>
            <person name="Aluri S."/>
            <person name="Balachadran M.T."/>
            <person name="Sivarajan S.R."/>
            <person name="Poveda L."/>
            <person name="Shimizu-Inatsugi R."/>
            <person name="Schlapbach R."/>
            <person name="Sreeman S.M."/>
            <person name="Shimizu K.K."/>
        </authorList>
    </citation>
    <scope>NUCLEOTIDE SEQUENCE</scope>
</reference>
<reference evidence="12" key="1">
    <citation type="journal article" date="2018" name="DNA Res.">
        <title>Multiple hybrid de novo genome assembly of finger millet, an orphan allotetraploid crop.</title>
        <authorList>
            <person name="Hatakeyama M."/>
            <person name="Aluri S."/>
            <person name="Balachadran M.T."/>
            <person name="Sivarajan S.R."/>
            <person name="Patrignani A."/>
            <person name="Gruter S."/>
            <person name="Poveda L."/>
            <person name="Shimizu-Inatsugi R."/>
            <person name="Baeten J."/>
            <person name="Francoijs K.J."/>
            <person name="Nataraja K.N."/>
            <person name="Reddy Y.A.N."/>
            <person name="Phadnis S."/>
            <person name="Ravikumar R.L."/>
            <person name="Schlapbach R."/>
            <person name="Sreeman S.M."/>
            <person name="Shimizu K.K."/>
        </authorList>
    </citation>
    <scope>NUCLEOTIDE SEQUENCE</scope>
</reference>
<dbReference type="SUPFAM" id="SSF57850">
    <property type="entry name" value="RING/U-box"/>
    <property type="match status" value="3"/>
</dbReference>
<dbReference type="Gene3D" id="1.20.120.1750">
    <property type="match status" value="1"/>
</dbReference>
<dbReference type="InterPro" id="IPR002867">
    <property type="entry name" value="IBR_dom"/>
</dbReference>
<evidence type="ECO:0000313" key="12">
    <source>
        <dbReference type="EMBL" id="GJN01870.1"/>
    </source>
</evidence>
<dbReference type="GO" id="GO:0061630">
    <property type="term" value="F:ubiquitin protein ligase activity"/>
    <property type="evidence" value="ECO:0007669"/>
    <property type="project" value="UniProtKB-EC"/>
</dbReference>
<dbReference type="GO" id="GO:0008270">
    <property type="term" value="F:zinc ion binding"/>
    <property type="evidence" value="ECO:0007669"/>
    <property type="project" value="UniProtKB-KW"/>
</dbReference>
<dbReference type="InterPro" id="IPR013083">
    <property type="entry name" value="Znf_RING/FYVE/PHD"/>
</dbReference>
<dbReference type="PROSITE" id="PS51873">
    <property type="entry name" value="TRIAD"/>
    <property type="match status" value="1"/>
</dbReference>
<keyword evidence="8" id="KW-0863">Zinc-finger</keyword>
<dbReference type="GO" id="GO:0016567">
    <property type="term" value="P:protein ubiquitination"/>
    <property type="evidence" value="ECO:0007669"/>
    <property type="project" value="InterPro"/>
</dbReference>
<evidence type="ECO:0000256" key="3">
    <source>
        <dbReference type="ARBA" id="ARBA00004906"/>
    </source>
</evidence>
<dbReference type="CDD" id="cd23820">
    <property type="entry name" value="RWD_RNF14"/>
    <property type="match status" value="1"/>
</dbReference>
<dbReference type="SMART" id="SM00647">
    <property type="entry name" value="IBR"/>
    <property type="match status" value="2"/>
</dbReference>
<comment type="caution">
    <text evidence="12">The sequence shown here is derived from an EMBL/GenBank/DDBJ whole genome shotgun (WGS) entry which is preliminary data.</text>
</comment>
<dbReference type="PANTHER" id="PTHR11685">
    <property type="entry name" value="RBR FAMILY RING FINGER AND IBR DOMAIN-CONTAINING"/>
    <property type="match status" value="1"/>
</dbReference>
<evidence type="ECO:0000256" key="10">
    <source>
        <dbReference type="ARBA" id="ARBA00022833"/>
    </source>
</evidence>
<evidence type="ECO:0000256" key="4">
    <source>
        <dbReference type="ARBA" id="ARBA00012251"/>
    </source>
</evidence>
<evidence type="ECO:0000259" key="11">
    <source>
        <dbReference type="PROSITE" id="PS51873"/>
    </source>
</evidence>
<organism evidence="12 13">
    <name type="scientific">Eleusine coracana subsp. coracana</name>
    <dbReference type="NCBI Taxonomy" id="191504"/>
    <lineage>
        <taxon>Eukaryota</taxon>
        <taxon>Viridiplantae</taxon>
        <taxon>Streptophyta</taxon>
        <taxon>Embryophyta</taxon>
        <taxon>Tracheophyta</taxon>
        <taxon>Spermatophyta</taxon>
        <taxon>Magnoliopsida</taxon>
        <taxon>Liliopsida</taxon>
        <taxon>Poales</taxon>
        <taxon>Poaceae</taxon>
        <taxon>PACMAD clade</taxon>
        <taxon>Chloridoideae</taxon>
        <taxon>Cynodonteae</taxon>
        <taxon>Eleusininae</taxon>
        <taxon>Eleusine</taxon>
    </lineage>
</organism>
<dbReference type="SUPFAM" id="SSF54495">
    <property type="entry name" value="UBC-like"/>
    <property type="match status" value="1"/>
</dbReference>
<proteinExistence type="predicted"/>
<evidence type="ECO:0000256" key="5">
    <source>
        <dbReference type="ARBA" id="ARBA00022679"/>
    </source>
</evidence>
<evidence type="ECO:0000256" key="8">
    <source>
        <dbReference type="ARBA" id="ARBA00022771"/>
    </source>
</evidence>
<dbReference type="EMBL" id="BQKI01000009">
    <property type="protein sequence ID" value="GJN01870.1"/>
    <property type="molecule type" value="Genomic_DNA"/>
</dbReference>
<dbReference type="Gene3D" id="3.30.40.10">
    <property type="entry name" value="Zinc/RING finger domain, C3HC4 (zinc finger)"/>
    <property type="match status" value="1"/>
</dbReference>
<dbReference type="EC" id="2.3.2.31" evidence="4"/>
<dbReference type="InterPro" id="IPR044066">
    <property type="entry name" value="TRIAD_supradom"/>
</dbReference>
<protein>
    <recommendedName>
        <fullName evidence="4">RBR-type E3 ubiquitin transferase</fullName>
        <ecNumber evidence="4">2.3.2.31</ecNumber>
    </recommendedName>
</protein>
<evidence type="ECO:0000313" key="13">
    <source>
        <dbReference type="Proteomes" id="UP001054889"/>
    </source>
</evidence>
<dbReference type="AlphaFoldDB" id="A0AAV5CVQ4"/>
<evidence type="ECO:0000256" key="9">
    <source>
        <dbReference type="ARBA" id="ARBA00022786"/>
    </source>
</evidence>
<keyword evidence="10" id="KW-0862">Zinc</keyword>
<comment type="catalytic activity">
    <reaction evidence="1">
        <text>[E2 ubiquitin-conjugating enzyme]-S-ubiquitinyl-L-cysteine + [acceptor protein]-L-lysine = [E2 ubiquitin-conjugating enzyme]-L-cysteine + [acceptor protein]-N(6)-ubiquitinyl-L-lysine.</text>
        <dbReference type="EC" id="2.3.2.31"/>
    </reaction>
</comment>
<evidence type="ECO:0000256" key="1">
    <source>
        <dbReference type="ARBA" id="ARBA00001798"/>
    </source>
</evidence>
<comment type="cofactor">
    <cofactor evidence="2">
        <name>Zn(2+)</name>
        <dbReference type="ChEBI" id="CHEBI:29105"/>
    </cofactor>
</comment>
<evidence type="ECO:0000256" key="2">
    <source>
        <dbReference type="ARBA" id="ARBA00001947"/>
    </source>
</evidence>
<keyword evidence="13" id="KW-1185">Reference proteome</keyword>
<keyword evidence="9" id="KW-0833">Ubl conjugation pathway</keyword>